<dbReference type="PROSITE" id="PS51794">
    <property type="entry name" value="DAC"/>
    <property type="match status" value="1"/>
</dbReference>
<evidence type="ECO:0000256" key="9">
    <source>
        <dbReference type="ARBA" id="ARBA00023136"/>
    </source>
</evidence>
<evidence type="ECO:0000256" key="3">
    <source>
        <dbReference type="ARBA" id="ARBA00022679"/>
    </source>
</evidence>
<comment type="caution">
    <text evidence="12">The sequence shown here is derived from an EMBL/GenBank/DDBJ whole genome shotgun (WGS) entry which is preliminary data.</text>
</comment>
<dbReference type="InterPro" id="IPR014046">
    <property type="entry name" value="C-di-AMP_synthase"/>
</dbReference>
<dbReference type="InterPro" id="IPR003390">
    <property type="entry name" value="DNA_integrity_scan_DisA_N"/>
</dbReference>
<dbReference type="Gene3D" id="3.40.1700.10">
    <property type="entry name" value="DNA integrity scanning protein, DisA, N-terminal domain"/>
    <property type="match status" value="1"/>
</dbReference>
<dbReference type="InterPro" id="IPR036888">
    <property type="entry name" value="DNA_integrity_DisA_N_sf"/>
</dbReference>
<reference evidence="12 13" key="1">
    <citation type="submission" date="2020-05" db="EMBL/GenBank/DDBJ databases">
        <title>Draft genome of xy-202 and genomic insight in genome of the genus Peptostreptococcus.</title>
        <authorList>
            <person name="Zhang Z."/>
        </authorList>
    </citation>
    <scope>NUCLEOTIDE SEQUENCE [LARGE SCALE GENOMIC DNA]</scope>
    <source>
        <strain evidence="12 13">DSM 27025</strain>
    </source>
</reference>
<comment type="subunit">
    <text evidence="10">Probably a homodimer.</text>
</comment>
<comment type="caution">
    <text evidence="10">Lacks conserved residue(s) required for the propagation of feature annotation.</text>
</comment>
<protein>
    <recommendedName>
        <fullName evidence="10">Diadenylate cyclase</fullName>
        <shortName evidence="10">DAC</shortName>
        <ecNumber evidence="10">2.7.7.85</ecNumber>
    </recommendedName>
    <alternativeName>
        <fullName evidence="10">Cyclic-di-AMP synthase</fullName>
        <shortName evidence="10">c-di-AMP synthase</shortName>
    </alternativeName>
</protein>
<keyword evidence="2 10" id="KW-1003">Cell membrane</keyword>
<dbReference type="Pfam" id="PF02457">
    <property type="entry name" value="DAC"/>
    <property type="match status" value="1"/>
</dbReference>
<dbReference type="InterPro" id="IPR034701">
    <property type="entry name" value="CdaA"/>
</dbReference>
<sequence length="281" mass="32035">MFSISMFLNKFFEIITKVSVNDVVDMLIVAYLCYKILMFIKDTRAEQLFKGVIILLVVTQLSGMLKLHTLYWMLVKILEIGFILPFIIFQPELRAGLEHLGRNTSFRKISKTNNENYEDKVIKPINEIIDAIYELAENRIGALLVIEGKTKINEIVQTGTIIEAAISKQLLENIFVPNTPLHDGAVVIRNLKIKSASCFLPLTQRKDLSKELGTRHRAGIGISEISDCISLIVSEETGNVSIAKSGKIYRNISKERLFNILKEFEEKRHESNLSILKDFFK</sequence>
<keyword evidence="6 10" id="KW-0547">Nucleotide-binding</keyword>
<proteinExistence type="inferred from homology"/>
<evidence type="ECO:0000256" key="8">
    <source>
        <dbReference type="ARBA" id="ARBA00022989"/>
    </source>
</evidence>
<gene>
    <name evidence="10" type="primary">dacA</name>
    <name evidence="12" type="ORF">HLB29_00060</name>
</gene>
<name>A0ABR6TI21_9FIRM</name>
<keyword evidence="8 10" id="KW-1133">Transmembrane helix</keyword>
<organism evidence="12 13">
    <name type="scientific">Peptostreptococcus canis</name>
    <dbReference type="NCBI Taxonomy" id="1159213"/>
    <lineage>
        <taxon>Bacteria</taxon>
        <taxon>Bacillati</taxon>
        <taxon>Bacillota</taxon>
        <taxon>Clostridia</taxon>
        <taxon>Peptostreptococcales</taxon>
        <taxon>Peptostreptococcaceae</taxon>
        <taxon>Peptostreptococcus</taxon>
    </lineage>
</organism>
<comment type="catalytic activity">
    <reaction evidence="1 10">
        <text>2 ATP = 3',3'-c-di-AMP + 2 diphosphate</text>
        <dbReference type="Rhea" id="RHEA:35655"/>
        <dbReference type="ChEBI" id="CHEBI:30616"/>
        <dbReference type="ChEBI" id="CHEBI:33019"/>
        <dbReference type="ChEBI" id="CHEBI:71500"/>
        <dbReference type="EC" id="2.7.7.85"/>
    </reaction>
</comment>
<dbReference type="Proteomes" id="UP000713904">
    <property type="component" value="Unassembled WGS sequence"/>
</dbReference>
<dbReference type="HAMAP" id="MF_01499">
    <property type="entry name" value="DacA"/>
    <property type="match status" value="1"/>
</dbReference>
<dbReference type="PIRSF" id="PIRSF004793">
    <property type="entry name" value="UCP004793"/>
    <property type="match status" value="1"/>
</dbReference>
<keyword evidence="9 10" id="KW-0472">Membrane</keyword>
<comment type="similarity">
    <text evidence="10">Belongs to the adenylate cyclase family. DacA/CdaA subfamily.</text>
</comment>
<feature type="transmembrane region" description="Helical" evidence="10">
    <location>
        <begin position="47"/>
        <end position="65"/>
    </location>
</feature>
<feature type="transmembrane region" description="Helical" evidence="10">
    <location>
        <begin position="20"/>
        <end position="40"/>
    </location>
</feature>
<evidence type="ECO:0000256" key="1">
    <source>
        <dbReference type="ARBA" id="ARBA00000877"/>
    </source>
</evidence>
<evidence type="ECO:0000313" key="13">
    <source>
        <dbReference type="Proteomes" id="UP000713904"/>
    </source>
</evidence>
<evidence type="ECO:0000256" key="6">
    <source>
        <dbReference type="ARBA" id="ARBA00022741"/>
    </source>
</evidence>
<evidence type="ECO:0000256" key="5">
    <source>
        <dbReference type="ARBA" id="ARBA00022695"/>
    </source>
</evidence>
<feature type="domain" description="DAC" evidence="11">
    <location>
        <begin position="90"/>
        <end position="254"/>
    </location>
</feature>
<dbReference type="SUPFAM" id="SSF143597">
    <property type="entry name" value="YojJ-like"/>
    <property type="match status" value="1"/>
</dbReference>
<dbReference type="Pfam" id="PF19293">
    <property type="entry name" value="CdaA_N"/>
    <property type="match status" value="1"/>
</dbReference>
<dbReference type="EC" id="2.7.7.85" evidence="10"/>
<keyword evidence="13" id="KW-1185">Reference proteome</keyword>
<accession>A0ABR6TI21</accession>
<dbReference type="PANTHER" id="PTHR34185">
    <property type="entry name" value="DIADENYLATE CYCLASE"/>
    <property type="match status" value="1"/>
</dbReference>
<keyword evidence="7 10" id="KW-0067">ATP-binding</keyword>
<dbReference type="RefSeq" id="WP_185623130.1">
    <property type="nucleotide sequence ID" value="NZ_JABGBW010000001.1"/>
</dbReference>
<dbReference type="PANTHER" id="PTHR34185:SF1">
    <property type="entry name" value="DIADENYLATE CYCLASE"/>
    <property type="match status" value="1"/>
</dbReference>
<dbReference type="NCBIfam" id="TIGR00159">
    <property type="entry name" value="diadenylate cyclase CdaA"/>
    <property type="match status" value="1"/>
</dbReference>
<keyword evidence="4 10" id="KW-0812">Transmembrane</keyword>
<dbReference type="EMBL" id="JABGBW010000001">
    <property type="protein sequence ID" value="MBC2575076.1"/>
    <property type="molecule type" value="Genomic_DNA"/>
</dbReference>
<evidence type="ECO:0000256" key="4">
    <source>
        <dbReference type="ARBA" id="ARBA00022692"/>
    </source>
</evidence>
<evidence type="ECO:0000256" key="2">
    <source>
        <dbReference type="ARBA" id="ARBA00022475"/>
    </source>
</evidence>
<dbReference type="InterPro" id="IPR045585">
    <property type="entry name" value="CdaA_N"/>
</dbReference>
<dbReference type="InterPro" id="IPR050338">
    <property type="entry name" value="DisA"/>
</dbReference>
<keyword evidence="5 10" id="KW-0548">Nucleotidyltransferase</keyword>
<comment type="function">
    <text evidence="10">Catalyzes the condensation of 2 ATP molecules into cyclic di-AMP (c-di-AMP), a second messenger used to regulate differing processes in different bacteria.</text>
</comment>
<evidence type="ECO:0000256" key="10">
    <source>
        <dbReference type="HAMAP-Rule" id="MF_01499"/>
    </source>
</evidence>
<evidence type="ECO:0000313" key="12">
    <source>
        <dbReference type="EMBL" id="MBC2575076.1"/>
    </source>
</evidence>
<evidence type="ECO:0000256" key="7">
    <source>
        <dbReference type="ARBA" id="ARBA00022840"/>
    </source>
</evidence>
<evidence type="ECO:0000259" key="11">
    <source>
        <dbReference type="PROSITE" id="PS51794"/>
    </source>
</evidence>
<keyword evidence="3 10" id="KW-0808">Transferase</keyword>